<dbReference type="Pfam" id="PF01575">
    <property type="entry name" value="MaoC_dehydratas"/>
    <property type="match status" value="1"/>
</dbReference>
<sequence>MISKPYEAIAVGDTATTDWHIVTEEYVRDFAELTGDKHPLHLDADYAATNRFGQRIAHGALMLSTLLGLVELDPRYFQAFYGLDNVRFLAPTFFGDRVQSHSEVLGLRDRSDGATAVVTCRAWLVNQDGTKVFQGDFQFLVGRHLGRDNEQVVAG</sequence>
<dbReference type="InterPro" id="IPR029069">
    <property type="entry name" value="HotDog_dom_sf"/>
</dbReference>
<feature type="domain" description="MaoC-like" evidence="2">
    <location>
        <begin position="16"/>
        <end position="113"/>
    </location>
</feature>
<keyword evidence="4" id="KW-1185">Reference proteome</keyword>
<evidence type="ECO:0000256" key="1">
    <source>
        <dbReference type="ARBA" id="ARBA00005254"/>
    </source>
</evidence>
<gene>
    <name evidence="3" type="ORF">HH308_26015</name>
</gene>
<dbReference type="Proteomes" id="UP000550729">
    <property type="component" value="Unassembled WGS sequence"/>
</dbReference>
<protein>
    <submittedName>
        <fullName evidence="3">Acyl dehydratase</fullName>
    </submittedName>
</protein>
<dbReference type="RefSeq" id="WP_170197187.1">
    <property type="nucleotide sequence ID" value="NZ_JABBNB010000039.1"/>
</dbReference>
<dbReference type="EMBL" id="JABBNB010000039">
    <property type="protein sequence ID" value="NMO04682.1"/>
    <property type="molecule type" value="Genomic_DNA"/>
</dbReference>
<dbReference type="PANTHER" id="PTHR43664">
    <property type="entry name" value="MONOAMINE OXIDASE-RELATED"/>
    <property type="match status" value="1"/>
</dbReference>
<dbReference type="SUPFAM" id="SSF54637">
    <property type="entry name" value="Thioesterase/thiol ester dehydrase-isomerase"/>
    <property type="match status" value="1"/>
</dbReference>
<evidence type="ECO:0000313" key="3">
    <source>
        <dbReference type="EMBL" id="NMO04682.1"/>
    </source>
</evidence>
<evidence type="ECO:0000259" key="2">
    <source>
        <dbReference type="Pfam" id="PF01575"/>
    </source>
</evidence>
<comment type="caution">
    <text evidence="3">The sequence shown here is derived from an EMBL/GenBank/DDBJ whole genome shotgun (WGS) entry which is preliminary data.</text>
</comment>
<accession>A0A848L2M5</accession>
<proteinExistence type="inferred from homology"/>
<reference evidence="3 4" key="1">
    <citation type="submission" date="2020-04" db="EMBL/GenBank/DDBJ databases">
        <title>Gordonia sp. nov. TBRC 11910.</title>
        <authorList>
            <person name="Suriyachadkun C."/>
        </authorList>
    </citation>
    <scope>NUCLEOTIDE SEQUENCE [LARGE SCALE GENOMIC DNA]</scope>
    <source>
        <strain evidence="3 4">TBRC 11910</strain>
    </source>
</reference>
<dbReference type="PANTHER" id="PTHR43664:SF1">
    <property type="entry name" value="BETA-METHYLMALYL-COA DEHYDRATASE"/>
    <property type="match status" value="1"/>
</dbReference>
<organism evidence="3 4">
    <name type="scientific">Gordonia asplenii</name>
    <dbReference type="NCBI Taxonomy" id="2725283"/>
    <lineage>
        <taxon>Bacteria</taxon>
        <taxon>Bacillati</taxon>
        <taxon>Actinomycetota</taxon>
        <taxon>Actinomycetes</taxon>
        <taxon>Mycobacteriales</taxon>
        <taxon>Gordoniaceae</taxon>
        <taxon>Gordonia</taxon>
    </lineage>
</organism>
<evidence type="ECO:0000313" key="4">
    <source>
        <dbReference type="Proteomes" id="UP000550729"/>
    </source>
</evidence>
<dbReference type="InterPro" id="IPR002539">
    <property type="entry name" value="MaoC-like_dom"/>
</dbReference>
<name>A0A848L2M5_9ACTN</name>
<dbReference type="AlphaFoldDB" id="A0A848L2M5"/>
<dbReference type="Gene3D" id="3.10.129.10">
    <property type="entry name" value="Hotdog Thioesterase"/>
    <property type="match status" value="1"/>
</dbReference>
<comment type="similarity">
    <text evidence="1">Belongs to the enoyl-CoA hydratase/isomerase family.</text>
</comment>
<dbReference type="InterPro" id="IPR052342">
    <property type="entry name" value="MCH/BMMD"/>
</dbReference>